<dbReference type="InterPro" id="IPR026031">
    <property type="entry name" value="Cyt_c_CcmB_bac"/>
</dbReference>
<evidence type="ECO:0000256" key="13">
    <source>
        <dbReference type="SAM" id="Phobius"/>
    </source>
</evidence>
<evidence type="ECO:0000256" key="11">
    <source>
        <dbReference type="ARBA" id="ARBA00023136"/>
    </source>
</evidence>
<comment type="function">
    <text evidence="1 12">Required for the export of heme to the periplasm for the biogenesis of c-type cytochromes.</text>
</comment>
<feature type="transmembrane region" description="Helical" evidence="13">
    <location>
        <begin position="21"/>
        <end position="41"/>
    </location>
</feature>
<dbReference type="RefSeq" id="WP_213163559.1">
    <property type="nucleotide sequence ID" value="NZ_CP058214.1"/>
</dbReference>
<feature type="transmembrane region" description="Helical" evidence="13">
    <location>
        <begin position="92"/>
        <end position="120"/>
    </location>
</feature>
<keyword evidence="7 12" id="KW-0997">Cell inner membrane</keyword>
<feature type="transmembrane region" description="Helical" evidence="13">
    <location>
        <begin position="160"/>
        <end position="184"/>
    </location>
</feature>
<protein>
    <recommendedName>
        <fullName evidence="4 12">Heme exporter protein B</fullName>
    </recommendedName>
</protein>
<evidence type="ECO:0000313" key="15">
    <source>
        <dbReference type="Proteomes" id="UP000593594"/>
    </source>
</evidence>
<dbReference type="GO" id="GO:1903607">
    <property type="term" value="P:cytochrome c biosynthetic process"/>
    <property type="evidence" value="ECO:0007669"/>
    <property type="project" value="TreeGrafter"/>
</dbReference>
<evidence type="ECO:0000256" key="4">
    <source>
        <dbReference type="ARBA" id="ARBA00016452"/>
    </source>
</evidence>
<sequence length="222" mass="22711">MSMFAAIAARDIRLVLRQGGGVGTAIGFFLTVVVLVPLGIGPDLQLLSRIAPGMLWIALLLSVLLSADRIFQADYEDGSLELMSLGLLPLELVVLAKALAHWVTTVLPLAIAAPVLGLLLNLHPSLFLTLGAAMIAGSAALSLLAAVGAAVTVGLRRGGLIVSILILPLYVPVLVFGLSATAGATVTADMFSASMLILVALALAALVLCPIAAAAALRAHFH</sequence>
<accession>A0A7S8C2S8</accession>
<feature type="transmembrane region" description="Helical" evidence="13">
    <location>
        <begin position="190"/>
        <end position="217"/>
    </location>
</feature>
<evidence type="ECO:0000256" key="7">
    <source>
        <dbReference type="ARBA" id="ARBA00022519"/>
    </source>
</evidence>
<dbReference type="PANTHER" id="PTHR30070:SF1">
    <property type="entry name" value="CYTOCHROME C BIOGENESIS B-RELATED"/>
    <property type="match status" value="1"/>
</dbReference>
<keyword evidence="5 12" id="KW-0813">Transport</keyword>
<dbReference type="InterPro" id="IPR003544">
    <property type="entry name" value="Cyt_c_biogenesis_CcmB"/>
</dbReference>
<evidence type="ECO:0000256" key="5">
    <source>
        <dbReference type="ARBA" id="ARBA00022448"/>
    </source>
</evidence>
<keyword evidence="15" id="KW-1185">Reference proteome</keyword>
<dbReference type="GO" id="GO:0015232">
    <property type="term" value="F:heme transmembrane transporter activity"/>
    <property type="evidence" value="ECO:0007669"/>
    <property type="project" value="InterPro"/>
</dbReference>
<evidence type="ECO:0000256" key="3">
    <source>
        <dbReference type="ARBA" id="ARBA00010544"/>
    </source>
</evidence>
<dbReference type="GO" id="GO:0005886">
    <property type="term" value="C:plasma membrane"/>
    <property type="evidence" value="ECO:0007669"/>
    <property type="project" value="UniProtKB-SubCell"/>
</dbReference>
<evidence type="ECO:0000256" key="6">
    <source>
        <dbReference type="ARBA" id="ARBA00022475"/>
    </source>
</evidence>
<evidence type="ECO:0000256" key="10">
    <source>
        <dbReference type="ARBA" id="ARBA00022989"/>
    </source>
</evidence>
<gene>
    <name evidence="14" type="primary">ccmB</name>
    <name evidence="14" type="ORF">HW532_06185</name>
</gene>
<keyword evidence="9 12" id="KW-0201">Cytochrome c-type biogenesis</keyword>
<dbReference type="PRINTS" id="PR01414">
    <property type="entry name" value="CCMBBIOGNSIS"/>
</dbReference>
<keyword evidence="10 13" id="KW-1133">Transmembrane helix</keyword>
<dbReference type="AlphaFoldDB" id="A0A7S8C2S8"/>
<feature type="transmembrane region" description="Helical" evidence="13">
    <location>
        <begin position="126"/>
        <end position="153"/>
    </location>
</feature>
<dbReference type="EMBL" id="CP058214">
    <property type="protein sequence ID" value="QPC42325.1"/>
    <property type="molecule type" value="Genomic_DNA"/>
</dbReference>
<evidence type="ECO:0000313" key="14">
    <source>
        <dbReference type="EMBL" id="QPC42325.1"/>
    </source>
</evidence>
<dbReference type="Proteomes" id="UP000593594">
    <property type="component" value="Chromosome"/>
</dbReference>
<reference evidence="14 15" key="1">
    <citation type="submission" date="2020-06" db="EMBL/GenBank/DDBJ databases">
        <title>Genome sequence of 2 isolates from Red Sea Mangroves.</title>
        <authorList>
            <person name="Sefrji F."/>
            <person name="Michoud G."/>
            <person name="Merlino G."/>
            <person name="Daffonchio D."/>
        </authorList>
    </citation>
    <scope>NUCLEOTIDE SEQUENCE [LARGE SCALE GENOMIC DNA]</scope>
    <source>
        <strain evidence="14 15">R1DC25</strain>
    </source>
</reference>
<name>A0A7S8C2S8_9HYPH</name>
<dbReference type="KEGG" id="kmn:HW532_06185"/>
<evidence type="ECO:0000256" key="12">
    <source>
        <dbReference type="PIRNR" id="PIRNR002764"/>
    </source>
</evidence>
<proteinExistence type="inferred from homology"/>
<evidence type="ECO:0000256" key="2">
    <source>
        <dbReference type="ARBA" id="ARBA00004429"/>
    </source>
</evidence>
<evidence type="ECO:0000256" key="9">
    <source>
        <dbReference type="ARBA" id="ARBA00022748"/>
    </source>
</evidence>
<dbReference type="PIRSF" id="PIRSF002764">
    <property type="entry name" value="CcmB"/>
    <property type="match status" value="1"/>
</dbReference>
<comment type="subcellular location">
    <subcellularLocation>
        <location evidence="2">Cell inner membrane</location>
        <topology evidence="2">Multi-pass membrane protein</topology>
    </subcellularLocation>
</comment>
<comment type="similarity">
    <text evidence="3 12">Belongs to the CcmB/CycW/HelB family.</text>
</comment>
<keyword evidence="11 12" id="KW-0472">Membrane</keyword>
<dbReference type="NCBIfam" id="TIGR01190">
    <property type="entry name" value="ccmB"/>
    <property type="match status" value="1"/>
</dbReference>
<dbReference type="Pfam" id="PF03379">
    <property type="entry name" value="CcmB"/>
    <property type="match status" value="1"/>
</dbReference>
<keyword evidence="8 13" id="KW-0812">Transmembrane</keyword>
<dbReference type="GO" id="GO:0017004">
    <property type="term" value="P:cytochrome complex assembly"/>
    <property type="evidence" value="ECO:0007669"/>
    <property type="project" value="UniProtKB-KW"/>
</dbReference>
<feature type="transmembrane region" description="Helical" evidence="13">
    <location>
        <begin position="53"/>
        <end position="71"/>
    </location>
</feature>
<dbReference type="PANTHER" id="PTHR30070">
    <property type="entry name" value="HEME EXPORTER PROTEIN B"/>
    <property type="match status" value="1"/>
</dbReference>
<evidence type="ECO:0000256" key="8">
    <source>
        <dbReference type="ARBA" id="ARBA00022692"/>
    </source>
</evidence>
<organism evidence="14 15">
    <name type="scientific">Kaustia mangrovi</name>
    <dbReference type="NCBI Taxonomy" id="2593653"/>
    <lineage>
        <taxon>Bacteria</taxon>
        <taxon>Pseudomonadati</taxon>
        <taxon>Pseudomonadota</taxon>
        <taxon>Alphaproteobacteria</taxon>
        <taxon>Hyphomicrobiales</taxon>
        <taxon>Parvibaculaceae</taxon>
        <taxon>Kaustia</taxon>
    </lineage>
</organism>
<keyword evidence="6 12" id="KW-1003">Cell membrane</keyword>
<evidence type="ECO:0000256" key="1">
    <source>
        <dbReference type="ARBA" id="ARBA00002442"/>
    </source>
</evidence>